<name>A0ABD3R7F1_9STRA</name>
<comment type="catalytic activity">
    <reaction evidence="8 9">
        <text>2 H2O2 = O2 + 2 H2O</text>
        <dbReference type="Rhea" id="RHEA:20309"/>
        <dbReference type="ChEBI" id="CHEBI:15377"/>
        <dbReference type="ChEBI" id="CHEBI:15379"/>
        <dbReference type="ChEBI" id="CHEBI:16240"/>
        <dbReference type="EC" id="1.11.1.21"/>
    </reaction>
</comment>
<comment type="cofactor">
    <cofactor evidence="1 9">
        <name>heme b</name>
        <dbReference type="ChEBI" id="CHEBI:60344"/>
    </cofactor>
</comment>
<evidence type="ECO:0000256" key="1">
    <source>
        <dbReference type="ARBA" id="ARBA00001970"/>
    </source>
</evidence>
<comment type="similarity">
    <text evidence="9">Belongs to the peroxidase family. Peroxidase/catalase subfamily.</text>
</comment>
<dbReference type="SUPFAM" id="SSF48113">
    <property type="entry name" value="Heme-dependent peroxidases"/>
    <property type="match status" value="2"/>
</dbReference>
<evidence type="ECO:0000259" key="10">
    <source>
        <dbReference type="PROSITE" id="PS50873"/>
    </source>
</evidence>
<keyword evidence="5 9" id="KW-0560">Oxidoreductase</keyword>
<proteinExistence type="inferred from homology"/>
<feature type="domain" description="Plant heme peroxidase family profile" evidence="10">
    <location>
        <begin position="273"/>
        <end position="549"/>
    </location>
</feature>
<keyword evidence="2 9" id="KW-0575">Peroxidase</keyword>
<dbReference type="PROSITE" id="PS00436">
    <property type="entry name" value="PEROXIDASE_2"/>
    <property type="match status" value="1"/>
</dbReference>
<dbReference type="PANTHER" id="PTHR30555:SF0">
    <property type="entry name" value="CATALASE-PEROXIDASE"/>
    <property type="match status" value="1"/>
</dbReference>
<dbReference type="EC" id="1.11.1.21" evidence="9"/>
<evidence type="ECO:0000256" key="8">
    <source>
        <dbReference type="ARBA" id="ARBA00049145"/>
    </source>
</evidence>
<dbReference type="GO" id="GO:0042744">
    <property type="term" value="P:hydrogen peroxide catabolic process"/>
    <property type="evidence" value="ECO:0007669"/>
    <property type="project" value="UniProtKB-KW"/>
</dbReference>
<dbReference type="Pfam" id="PF00141">
    <property type="entry name" value="peroxidase"/>
    <property type="match status" value="2"/>
</dbReference>
<comment type="catalytic activity">
    <reaction evidence="9">
        <text>H2O2 + AH2 = A + 2 H2O</text>
        <dbReference type="Rhea" id="RHEA:30275"/>
        <dbReference type="ChEBI" id="CHEBI:13193"/>
        <dbReference type="ChEBI" id="CHEBI:15377"/>
        <dbReference type="ChEBI" id="CHEBI:16240"/>
        <dbReference type="ChEBI" id="CHEBI:17499"/>
        <dbReference type="EC" id="1.11.1.21"/>
    </reaction>
</comment>
<evidence type="ECO:0000256" key="3">
    <source>
        <dbReference type="ARBA" id="ARBA00022617"/>
    </source>
</evidence>
<dbReference type="PROSITE" id="PS00435">
    <property type="entry name" value="PEROXIDASE_1"/>
    <property type="match status" value="1"/>
</dbReference>
<dbReference type="InterPro" id="IPR017853">
    <property type="entry name" value="GH"/>
</dbReference>
<dbReference type="PRINTS" id="PR00458">
    <property type="entry name" value="PEROXIDASE"/>
</dbReference>
<evidence type="ECO:0000256" key="7">
    <source>
        <dbReference type="ARBA" id="ARBA00023324"/>
    </source>
</evidence>
<evidence type="ECO:0000256" key="2">
    <source>
        <dbReference type="ARBA" id="ARBA00022559"/>
    </source>
</evidence>
<protein>
    <recommendedName>
        <fullName evidence="9">Catalase-peroxidase</fullName>
        <ecNumber evidence="9">1.11.1.21</ecNumber>
    </recommendedName>
</protein>
<dbReference type="Gene3D" id="1.10.520.10">
    <property type="match status" value="2"/>
</dbReference>
<dbReference type="InterPro" id="IPR002016">
    <property type="entry name" value="Haem_peroxidase"/>
</dbReference>
<dbReference type="InterPro" id="IPR000763">
    <property type="entry name" value="Catalase_peroxidase"/>
</dbReference>
<dbReference type="Gene3D" id="1.10.420.10">
    <property type="entry name" value="Peroxidase, domain 2"/>
    <property type="match status" value="2"/>
</dbReference>
<dbReference type="InterPro" id="IPR010255">
    <property type="entry name" value="Haem_peroxidase_sf"/>
</dbReference>
<evidence type="ECO:0000256" key="9">
    <source>
        <dbReference type="RuleBase" id="RU003451"/>
    </source>
</evidence>
<keyword evidence="6 9" id="KW-0408">Iron</keyword>
<evidence type="ECO:0000256" key="5">
    <source>
        <dbReference type="ARBA" id="ARBA00023002"/>
    </source>
</evidence>
<keyword evidence="12" id="KW-1185">Reference proteome</keyword>
<dbReference type="EMBL" id="JALLPB020000464">
    <property type="protein sequence ID" value="KAL3808863.1"/>
    <property type="molecule type" value="Genomic_DNA"/>
</dbReference>
<dbReference type="AlphaFoldDB" id="A0ABD3R7F1"/>
<dbReference type="GO" id="GO:0046872">
    <property type="term" value="F:metal ion binding"/>
    <property type="evidence" value="ECO:0007669"/>
    <property type="project" value="UniProtKB-KW"/>
</dbReference>
<dbReference type="PRINTS" id="PR00460">
    <property type="entry name" value="BPEROXIDASE"/>
</dbReference>
<comment type="caution">
    <text evidence="11">The sequence shown here is derived from an EMBL/GenBank/DDBJ whole genome shotgun (WGS) entry which is preliminary data.</text>
</comment>
<dbReference type="Proteomes" id="UP001530377">
    <property type="component" value="Unassembled WGS sequence"/>
</dbReference>
<keyword evidence="7 9" id="KW-0376">Hydrogen peroxide</keyword>
<dbReference type="InterPro" id="IPR019794">
    <property type="entry name" value="Peroxidases_AS"/>
</dbReference>
<evidence type="ECO:0000256" key="4">
    <source>
        <dbReference type="ARBA" id="ARBA00022723"/>
    </source>
</evidence>
<organism evidence="11 12">
    <name type="scientific">Cyclostephanos tholiformis</name>
    <dbReference type="NCBI Taxonomy" id="382380"/>
    <lineage>
        <taxon>Eukaryota</taxon>
        <taxon>Sar</taxon>
        <taxon>Stramenopiles</taxon>
        <taxon>Ochrophyta</taxon>
        <taxon>Bacillariophyta</taxon>
        <taxon>Coscinodiscophyceae</taxon>
        <taxon>Thalassiosirophycidae</taxon>
        <taxon>Stephanodiscales</taxon>
        <taxon>Stephanodiscaceae</taxon>
        <taxon>Cyclostephanos</taxon>
    </lineage>
</organism>
<dbReference type="SUPFAM" id="SSF51445">
    <property type="entry name" value="(Trans)glycosidases"/>
    <property type="match status" value="1"/>
</dbReference>
<sequence length="892" mass="98724">MRFPKDKDNMSNYVLLLNDIPLAIKGQQTNDREYGLMATLPCDVEIMENIDLIALDSVLTEFNLLSYDFHGPWDGNLTALARVELRDIIPKSIRFRLIAMTNPDGKCPYHRESVGDGEVSRRPMTVRDWWPDSLDLRILHQDPVAARPSHVPHPSCTTVAAATAAIIGPSSSAHASYAENFSRLDLDALRNDIHAALTTSHPSWPADYGHYGPLMIRLAWHSAGTYRVFDGRGGGNSGNIRLPPLNSWPDNGNLDKACRYILWPIKRKYGQSISWADLIILAGNVAIESMMGRWGEVQPLWFGGGRVDAFAPEEDIYWGHEPEWLKDDRHAKGKNLDVVLEEPLGAVQMGLIYVNPEGPGGNPDILASAKDIRETFGRMGMNDFETVALIAGGHTFGKAHGAAEASKYVGAEPEGAPINQMGLGWKNSYLSGKGRDTITSGLEGAWTANPTKWDSGYFHLLFKYDWMQSKSPGGATQWVPTMESINANGGPDVVANVPDAHEQGTKHFPIMFTTDLALRYDPIYGPISQLFHLNQDKLTEAFKKAWYKLCHRDMGPISRHLGPYLPKEPLIWLDPIPSADYDIITTDDVQHLQNLVLDAVKQSKVSISDLVKAAWASASTYRCTDHRGGANGGRIRLDPQINWEVNDPVSLANVISFLETLKESFNDYQNQNNRTTRVSFADLIILAGNTAIEEAARKAGHMNVKVPFVAGRADALQSDTDVNSFAALQPSMDGFRNYEGKVGRPEASLIDRAHLMTLTTPEMVVLVGGLRVLNANTDQSLVGVLTDRPGTLDNAYFINLLDENTTWLPLGDGKSFQGNRPMGEPWTASRVDLVLGSNAQLRAVCEAYACADSSQYFLRDFVSSWTKVTMLDRFDLLPTYRANISHRHASKL</sequence>
<gene>
    <name evidence="11" type="ORF">ACHAXA_004150</name>
</gene>
<dbReference type="InterPro" id="IPR019793">
    <property type="entry name" value="Peroxidases_heam-ligand_BS"/>
</dbReference>
<dbReference type="PROSITE" id="PS50873">
    <property type="entry name" value="PEROXIDASE_4"/>
    <property type="match status" value="1"/>
</dbReference>
<evidence type="ECO:0000313" key="11">
    <source>
        <dbReference type="EMBL" id="KAL3808863.1"/>
    </source>
</evidence>
<dbReference type="PANTHER" id="PTHR30555">
    <property type="entry name" value="HYDROPEROXIDASE I, BIFUNCTIONAL CATALASE-PEROXIDASE"/>
    <property type="match status" value="1"/>
</dbReference>
<accession>A0ABD3R7F1</accession>
<dbReference type="Gene3D" id="3.20.20.80">
    <property type="entry name" value="Glycosidases"/>
    <property type="match status" value="1"/>
</dbReference>
<reference evidence="11 12" key="1">
    <citation type="submission" date="2024-10" db="EMBL/GenBank/DDBJ databases">
        <title>Updated reference genomes for cyclostephanoid diatoms.</title>
        <authorList>
            <person name="Roberts W.R."/>
            <person name="Alverson A.J."/>
        </authorList>
    </citation>
    <scope>NUCLEOTIDE SEQUENCE [LARGE SCALE GENOMIC DNA]</scope>
    <source>
        <strain evidence="11 12">AJA228-03</strain>
    </source>
</reference>
<evidence type="ECO:0000313" key="12">
    <source>
        <dbReference type="Proteomes" id="UP001530377"/>
    </source>
</evidence>
<dbReference type="NCBIfam" id="NF011635">
    <property type="entry name" value="PRK15061.1"/>
    <property type="match status" value="1"/>
</dbReference>
<dbReference type="NCBIfam" id="TIGR00198">
    <property type="entry name" value="cat_per_HPI"/>
    <property type="match status" value="1"/>
</dbReference>
<dbReference type="GO" id="GO:0004601">
    <property type="term" value="F:peroxidase activity"/>
    <property type="evidence" value="ECO:0007669"/>
    <property type="project" value="UniProtKB-KW"/>
</dbReference>
<evidence type="ECO:0000256" key="6">
    <source>
        <dbReference type="ARBA" id="ARBA00023004"/>
    </source>
</evidence>
<keyword evidence="3 9" id="KW-0349">Heme</keyword>
<keyword evidence="4 9" id="KW-0479">Metal-binding</keyword>